<dbReference type="GO" id="GO:0031625">
    <property type="term" value="F:ubiquitin protein ligase binding"/>
    <property type="evidence" value="ECO:0007669"/>
    <property type="project" value="TreeGrafter"/>
</dbReference>
<dbReference type="GO" id="GO:0000209">
    <property type="term" value="P:protein polyubiquitination"/>
    <property type="evidence" value="ECO:0007669"/>
    <property type="project" value="TreeGrafter"/>
</dbReference>
<sequence>MHNFLNPKLFPKAVCKSPCLDNYEIENIISEDYTKKCRGFLAYSSIKPPVDVDFEFICSVNIYYIKINSSVGSQKCTGIELLIKSSDTYTTVAKALFEKAGVVFCNSRFYSKEKPPCDLQDYHLAFFSSNLFRLFLNAKGVRLRIFRTYKSVPCLSSVEVWGKVSKLCSATTKETVEKLVNKINVKPGSNTVKDKDEIPEDFRDDLTNEIMTIPMTLPSGKTVDQTTLEKYNLNEKEFGRKPGDPFTGLKFSDKLKPILNVALKSRIDMYLLQNSDKPEFFNLKRTLGRSSVSVNPSTSISYKKIKLDKSDDGLERAINLVKTNTNFVSFTSEEEKSIKCVKCGKVGEYFYKAPCQHLFCRNCLLLICKKMECGECRTEFNKSHITKVNL</sequence>
<keyword evidence="1" id="KW-0479">Metal-binding</keyword>
<name>A0A9P0B6V3_BRAAE</name>
<keyword evidence="2" id="KW-0863">Zinc-finger</keyword>
<evidence type="ECO:0000256" key="1">
    <source>
        <dbReference type="ARBA" id="ARBA00022723"/>
    </source>
</evidence>
<accession>A0A9P0B6V3</accession>
<dbReference type="InterPro" id="IPR017907">
    <property type="entry name" value="Znf_RING_CS"/>
</dbReference>
<protein>
    <recommendedName>
        <fullName evidence="4">U-box domain-containing protein</fullName>
    </recommendedName>
</protein>
<reference evidence="5" key="1">
    <citation type="submission" date="2021-12" db="EMBL/GenBank/DDBJ databases">
        <authorList>
            <person name="King R."/>
        </authorList>
    </citation>
    <scope>NUCLEOTIDE SEQUENCE</scope>
</reference>
<dbReference type="GO" id="GO:0005634">
    <property type="term" value="C:nucleus"/>
    <property type="evidence" value="ECO:0007669"/>
    <property type="project" value="TreeGrafter"/>
</dbReference>
<proteinExistence type="predicted"/>
<dbReference type="OrthoDB" id="20295at2759"/>
<dbReference type="CDD" id="cd16660">
    <property type="entry name" value="RING-Ubox_RNF37"/>
    <property type="match status" value="1"/>
</dbReference>
<dbReference type="Pfam" id="PF19318">
    <property type="entry name" value="DUF5918"/>
    <property type="match status" value="1"/>
</dbReference>
<evidence type="ECO:0000313" key="6">
    <source>
        <dbReference type="Proteomes" id="UP001154078"/>
    </source>
</evidence>
<dbReference type="InterPro" id="IPR039847">
    <property type="entry name" value="Ubox5"/>
</dbReference>
<dbReference type="PROSITE" id="PS51698">
    <property type="entry name" value="U_BOX"/>
    <property type="match status" value="1"/>
</dbReference>
<organism evidence="5 6">
    <name type="scientific">Brassicogethes aeneus</name>
    <name type="common">Rape pollen beetle</name>
    <name type="synonym">Meligethes aeneus</name>
    <dbReference type="NCBI Taxonomy" id="1431903"/>
    <lineage>
        <taxon>Eukaryota</taxon>
        <taxon>Metazoa</taxon>
        <taxon>Ecdysozoa</taxon>
        <taxon>Arthropoda</taxon>
        <taxon>Hexapoda</taxon>
        <taxon>Insecta</taxon>
        <taxon>Pterygota</taxon>
        <taxon>Neoptera</taxon>
        <taxon>Endopterygota</taxon>
        <taxon>Coleoptera</taxon>
        <taxon>Polyphaga</taxon>
        <taxon>Cucujiformia</taxon>
        <taxon>Nitidulidae</taxon>
        <taxon>Meligethinae</taxon>
        <taxon>Brassicogethes</taxon>
    </lineage>
</organism>
<dbReference type="Gene3D" id="3.30.40.10">
    <property type="entry name" value="Zinc/RING finger domain, C3HC4 (zinc finger)"/>
    <property type="match status" value="2"/>
</dbReference>
<keyword evidence="6" id="KW-1185">Reference proteome</keyword>
<evidence type="ECO:0000256" key="3">
    <source>
        <dbReference type="ARBA" id="ARBA00022833"/>
    </source>
</evidence>
<dbReference type="PANTHER" id="PTHR13492">
    <property type="entry name" value="RING FINGER PROTEIN 37"/>
    <property type="match status" value="1"/>
</dbReference>
<dbReference type="SUPFAM" id="SSF57850">
    <property type="entry name" value="RING/U-box"/>
    <property type="match status" value="2"/>
</dbReference>
<evidence type="ECO:0000256" key="2">
    <source>
        <dbReference type="ARBA" id="ARBA00022771"/>
    </source>
</evidence>
<gene>
    <name evidence="5" type="ORF">MELIAE_LOCUS6887</name>
</gene>
<dbReference type="GO" id="GO:0034450">
    <property type="term" value="F:ubiquitin-ubiquitin ligase activity"/>
    <property type="evidence" value="ECO:0007669"/>
    <property type="project" value="TreeGrafter"/>
</dbReference>
<dbReference type="InterPro" id="IPR039925">
    <property type="entry name" value="RNF37_RING-Ubox"/>
</dbReference>
<dbReference type="EMBL" id="OV121135">
    <property type="protein sequence ID" value="CAH0555541.1"/>
    <property type="molecule type" value="Genomic_DNA"/>
</dbReference>
<feature type="domain" description="U-box" evidence="4">
    <location>
        <begin position="197"/>
        <end position="277"/>
    </location>
</feature>
<dbReference type="Pfam" id="PF04564">
    <property type="entry name" value="U-box"/>
    <property type="match status" value="1"/>
</dbReference>
<keyword evidence="3" id="KW-0862">Zinc</keyword>
<evidence type="ECO:0000259" key="4">
    <source>
        <dbReference type="PROSITE" id="PS51698"/>
    </source>
</evidence>
<dbReference type="SMART" id="SM00504">
    <property type="entry name" value="Ubox"/>
    <property type="match status" value="1"/>
</dbReference>
<dbReference type="AlphaFoldDB" id="A0A9P0B6V3"/>
<dbReference type="InterPro" id="IPR003613">
    <property type="entry name" value="Ubox_domain"/>
</dbReference>
<dbReference type="InterPro" id="IPR013083">
    <property type="entry name" value="Znf_RING/FYVE/PHD"/>
</dbReference>
<dbReference type="Proteomes" id="UP001154078">
    <property type="component" value="Chromosome 4"/>
</dbReference>
<dbReference type="PROSITE" id="PS00518">
    <property type="entry name" value="ZF_RING_1"/>
    <property type="match status" value="1"/>
</dbReference>
<dbReference type="PANTHER" id="PTHR13492:SF2">
    <property type="entry name" value="RING FINGER PROTEIN 37"/>
    <property type="match status" value="1"/>
</dbReference>
<dbReference type="GO" id="GO:0008270">
    <property type="term" value="F:zinc ion binding"/>
    <property type="evidence" value="ECO:0007669"/>
    <property type="project" value="UniProtKB-KW"/>
</dbReference>
<evidence type="ECO:0000313" key="5">
    <source>
        <dbReference type="EMBL" id="CAH0555541.1"/>
    </source>
</evidence>
<dbReference type="InterPro" id="IPR045696">
    <property type="entry name" value="Ubox5_N"/>
</dbReference>